<evidence type="ECO:0000256" key="1">
    <source>
        <dbReference type="ARBA" id="ARBA00022553"/>
    </source>
</evidence>
<dbReference type="InterPro" id="IPR050595">
    <property type="entry name" value="Bact_response_regulator"/>
</dbReference>
<evidence type="ECO:0000259" key="3">
    <source>
        <dbReference type="PROSITE" id="PS50110"/>
    </source>
</evidence>
<dbReference type="Proteomes" id="UP000198885">
    <property type="component" value="Unassembled WGS sequence"/>
</dbReference>
<dbReference type="SUPFAM" id="SSF52172">
    <property type="entry name" value="CheY-like"/>
    <property type="match status" value="1"/>
</dbReference>
<accession>A0A1H9RDV7</accession>
<keyword evidence="1 2" id="KW-0597">Phosphoprotein</keyword>
<evidence type="ECO:0000313" key="5">
    <source>
        <dbReference type="Proteomes" id="UP000198885"/>
    </source>
</evidence>
<dbReference type="STRING" id="641238.SAMN04490244_102204"/>
<dbReference type="Gene3D" id="3.40.50.2300">
    <property type="match status" value="1"/>
</dbReference>
<proteinExistence type="predicted"/>
<dbReference type="SMART" id="SM00448">
    <property type="entry name" value="REC"/>
    <property type="match status" value="1"/>
</dbReference>
<gene>
    <name evidence="4" type="ORF">SAMN04490244_102204</name>
</gene>
<name>A0A1H9RDV7_9RHOB</name>
<protein>
    <submittedName>
        <fullName evidence="4">Response regulator receiver domain-containing protein</fullName>
    </submittedName>
</protein>
<keyword evidence="5" id="KW-1185">Reference proteome</keyword>
<evidence type="ECO:0000313" key="4">
    <source>
        <dbReference type="EMBL" id="SER70133.1"/>
    </source>
</evidence>
<dbReference type="EMBL" id="FOGU01000002">
    <property type="protein sequence ID" value="SER70133.1"/>
    <property type="molecule type" value="Genomic_DNA"/>
</dbReference>
<feature type="modified residue" description="4-aspartylphosphate" evidence="2">
    <location>
        <position position="55"/>
    </location>
</feature>
<dbReference type="PANTHER" id="PTHR44591">
    <property type="entry name" value="STRESS RESPONSE REGULATOR PROTEIN 1"/>
    <property type="match status" value="1"/>
</dbReference>
<organism evidence="4 5">
    <name type="scientific">Tranquillimonas rosea</name>
    <dbReference type="NCBI Taxonomy" id="641238"/>
    <lineage>
        <taxon>Bacteria</taxon>
        <taxon>Pseudomonadati</taxon>
        <taxon>Pseudomonadota</taxon>
        <taxon>Alphaproteobacteria</taxon>
        <taxon>Rhodobacterales</taxon>
        <taxon>Roseobacteraceae</taxon>
        <taxon>Tranquillimonas</taxon>
    </lineage>
</organism>
<dbReference type="InterPro" id="IPR011006">
    <property type="entry name" value="CheY-like_superfamily"/>
</dbReference>
<dbReference type="GO" id="GO:0000160">
    <property type="term" value="P:phosphorelay signal transduction system"/>
    <property type="evidence" value="ECO:0007669"/>
    <property type="project" value="InterPro"/>
</dbReference>
<dbReference type="RefSeq" id="WP_092688795.1">
    <property type="nucleotide sequence ID" value="NZ_CBDDGO010000004.1"/>
</dbReference>
<reference evidence="4 5" key="1">
    <citation type="submission" date="2016-10" db="EMBL/GenBank/DDBJ databases">
        <authorList>
            <person name="de Groot N.N."/>
        </authorList>
    </citation>
    <scope>NUCLEOTIDE SEQUENCE [LARGE SCALE GENOMIC DNA]</scope>
    <source>
        <strain evidence="4 5">DSM 23042</strain>
    </source>
</reference>
<sequence>MTLRSILHVEDDADIRAIVQLSLETLGGYQLSQYASGPEALEAAPSETPDLILLDVMMPGMSGEDVWKSFTEMPHLRDVPTIFMTAKAEGVYSADLIRRGACAVITKPFDPMSLPDEIRSHWDKCASEHSA</sequence>
<dbReference type="PANTHER" id="PTHR44591:SF3">
    <property type="entry name" value="RESPONSE REGULATORY DOMAIN-CONTAINING PROTEIN"/>
    <property type="match status" value="1"/>
</dbReference>
<dbReference type="OrthoDB" id="9800897at2"/>
<dbReference type="AlphaFoldDB" id="A0A1H9RDV7"/>
<dbReference type="InterPro" id="IPR001789">
    <property type="entry name" value="Sig_transdc_resp-reg_receiver"/>
</dbReference>
<dbReference type="PROSITE" id="PS50110">
    <property type="entry name" value="RESPONSE_REGULATORY"/>
    <property type="match status" value="1"/>
</dbReference>
<feature type="domain" description="Response regulatory" evidence="3">
    <location>
        <begin position="5"/>
        <end position="122"/>
    </location>
</feature>
<evidence type="ECO:0000256" key="2">
    <source>
        <dbReference type="PROSITE-ProRule" id="PRU00169"/>
    </source>
</evidence>
<dbReference type="Pfam" id="PF00072">
    <property type="entry name" value="Response_reg"/>
    <property type="match status" value="1"/>
</dbReference>